<dbReference type="GO" id="GO:0046872">
    <property type="term" value="F:metal ion binding"/>
    <property type="evidence" value="ECO:0007669"/>
    <property type="project" value="UniProtKB-KW"/>
</dbReference>
<sequence>MMQKLSWLALAGAKGTLARYGLTGLVHKINGMSFPWGTVVVNIAGCLLAGLFWSLFENRWAVSSETRTIVIAGFMGAFTTFSAMVLETSELFRLTEWLHAVANLTIQNGLGLFALYIGLTVGRLS</sequence>
<name>A0A5K7ZJE6_9BACT</name>
<evidence type="ECO:0000313" key="12">
    <source>
        <dbReference type="EMBL" id="BBO76197.1"/>
    </source>
</evidence>
<dbReference type="Proteomes" id="UP000427769">
    <property type="component" value="Chromosome"/>
</dbReference>
<proteinExistence type="inferred from homology"/>
<keyword evidence="4 11" id="KW-0812">Transmembrane</keyword>
<dbReference type="GO" id="GO:0005886">
    <property type="term" value="C:plasma membrane"/>
    <property type="evidence" value="ECO:0007669"/>
    <property type="project" value="UniProtKB-SubCell"/>
</dbReference>
<comment type="subcellular location">
    <subcellularLocation>
        <location evidence="1 11">Cell membrane</location>
        <topology evidence="1 11">Multi-pass membrane protein</topology>
    </subcellularLocation>
</comment>
<organism evidence="12 13">
    <name type="scientific">Desulfosarcina widdelii</name>
    <dbReference type="NCBI Taxonomy" id="947919"/>
    <lineage>
        <taxon>Bacteria</taxon>
        <taxon>Pseudomonadati</taxon>
        <taxon>Thermodesulfobacteriota</taxon>
        <taxon>Desulfobacteria</taxon>
        <taxon>Desulfobacterales</taxon>
        <taxon>Desulfosarcinaceae</taxon>
        <taxon>Desulfosarcina</taxon>
    </lineage>
</organism>
<keyword evidence="8 11" id="KW-0407">Ion channel</keyword>
<dbReference type="EMBL" id="AP021875">
    <property type="protein sequence ID" value="BBO76197.1"/>
    <property type="molecule type" value="Genomic_DNA"/>
</dbReference>
<comment type="activity regulation">
    <text evidence="11">Na(+) is not transported, but it plays an essential structural role and its presence is essential for fluoride channel function.</text>
</comment>
<keyword evidence="2 11" id="KW-1003">Cell membrane</keyword>
<dbReference type="KEGG" id="dwd:DSCW_36140"/>
<feature type="binding site" evidence="11">
    <location>
        <position position="76"/>
    </location>
    <ligand>
        <name>Na(+)</name>
        <dbReference type="ChEBI" id="CHEBI:29101"/>
        <note>structural</note>
    </ligand>
</feature>
<evidence type="ECO:0000256" key="10">
    <source>
        <dbReference type="ARBA" id="ARBA00035585"/>
    </source>
</evidence>
<feature type="transmembrane region" description="Helical" evidence="11">
    <location>
        <begin position="98"/>
        <end position="119"/>
    </location>
</feature>
<evidence type="ECO:0000256" key="5">
    <source>
        <dbReference type="ARBA" id="ARBA00022989"/>
    </source>
</evidence>
<keyword evidence="6 11" id="KW-0406">Ion transport</keyword>
<feature type="transmembrane region" description="Helical" evidence="11">
    <location>
        <begin position="68"/>
        <end position="86"/>
    </location>
</feature>
<accession>A0A5K7ZJE6</accession>
<protein>
    <recommendedName>
        <fullName evidence="11">Fluoride-specific ion channel FluC</fullName>
    </recommendedName>
</protein>
<keyword evidence="13" id="KW-1185">Reference proteome</keyword>
<evidence type="ECO:0000256" key="11">
    <source>
        <dbReference type="HAMAP-Rule" id="MF_00454"/>
    </source>
</evidence>
<keyword evidence="7 11" id="KW-0472">Membrane</keyword>
<evidence type="ECO:0000256" key="7">
    <source>
        <dbReference type="ARBA" id="ARBA00023136"/>
    </source>
</evidence>
<keyword evidence="5 11" id="KW-1133">Transmembrane helix</keyword>
<dbReference type="PANTHER" id="PTHR28259:SF1">
    <property type="entry name" value="FLUORIDE EXPORT PROTEIN 1-RELATED"/>
    <property type="match status" value="1"/>
</dbReference>
<evidence type="ECO:0000313" key="13">
    <source>
        <dbReference type="Proteomes" id="UP000427769"/>
    </source>
</evidence>
<dbReference type="Pfam" id="PF02537">
    <property type="entry name" value="CRCB"/>
    <property type="match status" value="1"/>
</dbReference>
<evidence type="ECO:0000256" key="9">
    <source>
        <dbReference type="ARBA" id="ARBA00035120"/>
    </source>
</evidence>
<keyword evidence="11" id="KW-0813">Transport</keyword>
<evidence type="ECO:0000256" key="8">
    <source>
        <dbReference type="ARBA" id="ARBA00023303"/>
    </source>
</evidence>
<dbReference type="GO" id="GO:0062054">
    <property type="term" value="F:fluoride channel activity"/>
    <property type="evidence" value="ECO:0007669"/>
    <property type="project" value="UniProtKB-UniRule"/>
</dbReference>
<evidence type="ECO:0000256" key="4">
    <source>
        <dbReference type="ARBA" id="ARBA00022692"/>
    </source>
</evidence>
<keyword evidence="11" id="KW-0915">Sodium</keyword>
<evidence type="ECO:0000256" key="6">
    <source>
        <dbReference type="ARBA" id="ARBA00023065"/>
    </source>
</evidence>
<comment type="function">
    <text evidence="11">Fluoride-specific ion channel. Important for reducing fluoride concentration in the cell, thus reducing its toxicity.</text>
</comment>
<evidence type="ECO:0000256" key="3">
    <source>
        <dbReference type="ARBA" id="ARBA00022519"/>
    </source>
</evidence>
<reference evidence="12 13" key="1">
    <citation type="submission" date="2019-11" db="EMBL/GenBank/DDBJ databases">
        <title>Comparative genomics of hydrocarbon-degrading Desulfosarcina strains.</title>
        <authorList>
            <person name="Watanabe M."/>
            <person name="Kojima H."/>
            <person name="Fukui M."/>
        </authorList>
    </citation>
    <scope>NUCLEOTIDE SEQUENCE [LARGE SCALE GENOMIC DNA]</scope>
    <source>
        <strain evidence="12 13">PP31</strain>
    </source>
</reference>
<comment type="similarity">
    <text evidence="9 11">Belongs to the fluoride channel Fluc/FEX (TC 1.A.43) family.</text>
</comment>
<comment type="catalytic activity">
    <reaction evidence="10">
        <text>fluoride(in) = fluoride(out)</text>
        <dbReference type="Rhea" id="RHEA:76159"/>
        <dbReference type="ChEBI" id="CHEBI:17051"/>
    </reaction>
    <physiologicalReaction direction="left-to-right" evidence="10">
        <dbReference type="Rhea" id="RHEA:76160"/>
    </physiologicalReaction>
</comment>
<dbReference type="OrthoDB" id="9806299at2"/>
<feature type="transmembrane region" description="Helical" evidence="11">
    <location>
        <begin position="34"/>
        <end position="56"/>
    </location>
</feature>
<dbReference type="HAMAP" id="MF_00454">
    <property type="entry name" value="FluC"/>
    <property type="match status" value="1"/>
</dbReference>
<evidence type="ECO:0000256" key="2">
    <source>
        <dbReference type="ARBA" id="ARBA00022475"/>
    </source>
</evidence>
<dbReference type="GO" id="GO:0140114">
    <property type="term" value="P:cellular detoxification of fluoride"/>
    <property type="evidence" value="ECO:0007669"/>
    <property type="project" value="UniProtKB-UniRule"/>
</dbReference>
<dbReference type="AlphaFoldDB" id="A0A5K7ZJE6"/>
<keyword evidence="11" id="KW-0479">Metal-binding</keyword>
<dbReference type="PANTHER" id="PTHR28259">
    <property type="entry name" value="FLUORIDE EXPORT PROTEIN 1-RELATED"/>
    <property type="match status" value="1"/>
</dbReference>
<keyword evidence="3" id="KW-0997">Cell inner membrane</keyword>
<dbReference type="InterPro" id="IPR003691">
    <property type="entry name" value="FluC"/>
</dbReference>
<dbReference type="RefSeq" id="WP_155305049.1">
    <property type="nucleotide sequence ID" value="NZ_AP021875.1"/>
</dbReference>
<evidence type="ECO:0000256" key="1">
    <source>
        <dbReference type="ARBA" id="ARBA00004651"/>
    </source>
</evidence>
<feature type="binding site" evidence="11">
    <location>
        <position position="79"/>
    </location>
    <ligand>
        <name>Na(+)</name>
        <dbReference type="ChEBI" id="CHEBI:29101"/>
        <note>structural</note>
    </ligand>
</feature>
<gene>
    <name evidence="11 12" type="primary">crcB</name>
    <name evidence="11" type="synonym">fluC</name>
    <name evidence="12" type="ORF">DSCW_36140</name>
</gene>